<reference evidence="1 2" key="1">
    <citation type="journal article" date="2023" name="G3 (Bethesda)">
        <title>A haplotype-resolved chromosome-scale genome for Quercus rubra L. provides insights into the genetics of adaptive traits for red oak species.</title>
        <authorList>
            <person name="Kapoor B."/>
            <person name="Jenkins J."/>
            <person name="Schmutz J."/>
            <person name="Zhebentyayeva T."/>
            <person name="Kuelheim C."/>
            <person name="Coggeshall M."/>
            <person name="Heim C."/>
            <person name="Lasky J.R."/>
            <person name="Leites L."/>
            <person name="Islam-Faridi N."/>
            <person name="Romero-Severson J."/>
            <person name="DeLeo V.L."/>
            <person name="Lucas S.M."/>
            <person name="Lazic D."/>
            <person name="Gailing O."/>
            <person name="Carlson J."/>
            <person name="Staton M."/>
        </authorList>
    </citation>
    <scope>NUCLEOTIDE SEQUENCE [LARGE SCALE GENOMIC DNA]</scope>
    <source>
        <strain evidence="1">Pseudo-F2</strain>
    </source>
</reference>
<protein>
    <submittedName>
        <fullName evidence="1">Uncharacterized protein</fullName>
    </submittedName>
</protein>
<dbReference type="Proteomes" id="UP001324115">
    <property type="component" value="Unassembled WGS sequence"/>
</dbReference>
<evidence type="ECO:0000313" key="1">
    <source>
        <dbReference type="EMBL" id="KAK4562251.1"/>
    </source>
</evidence>
<comment type="caution">
    <text evidence="1">The sequence shown here is derived from an EMBL/GenBank/DDBJ whole genome shotgun (WGS) entry which is preliminary data.</text>
</comment>
<evidence type="ECO:0000313" key="2">
    <source>
        <dbReference type="Proteomes" id="UP001324115"/>
    </source>
</evidence>
<keyword evidence="2" id="KW-1185">Reference proteome</keyword>
<dbReference type="AlphaFoldDB" id="A0AAN7I9X9"/>
<accession>A0AAN7I9X9</accession>
<name>A0AAN7I9X9_QUERU</name>
<gene>
    <name evidence="1" type="ORF">RGQ29_004925</name>
</gene>
<dbReference type="EMBL" id="JAXUIC010000011">
    <property type="protein sequence ID" value="KAK4562251.1"/>
    <property type="molecule type" value="Genomic_DNA"/>
</dbReference>
<proteinExistence type="predicted"/>
<sequence>MQTVMKRILSNGFPSTSSSWRRQFDTIRSCRRQFDLISSWRPWRRPFNMIRS</sequence>
<organism evidence="1 2">
    <name type="scientific">Quercus rubra</name>
    <name type="common">Northern red oak</name>
    <name type="synonym">Quercus borealis</name>
    <dbReference type="NCBI Taxonomy" id="3512"/>
    <lineage>
        <taxon>Eukaryota</taxon>
        <taxon>Viridiplantae</taxon>
        <taxon>Streptophyta</taxon>
        <taxon>Embryophyta</taxon>
        <taxon>Tracheophyta</taxon>
        <taxon>Spermatophyta</taxon>
        <taxon>Magnoliopsida</taxon>
        <taxon>eudicotyledons</taxon>
        <taxon>Gunneridae</taxon>
        <taxon>Pentapetalae</taxon>
        <taxon>rosids</taxon>
        <taxon>fabids</taxon>
        <taxon>Fagales</taxon>
        <taxon>Fagaceae</taxon>
        <taxon>Quercus</taxon>
    </lineage>
</organism>